<evidence type="ECO:0000313" key="2">
    <source>
        <dbReference type="EMBL" id="MBB3139418.1"/>
    </source>
</evidence>
<reference evidence="2 3" key="1">
    <citation type="submission" date="2020-08" db="EMBL/GenBank/DDBJ databases">
        <title>Genomic Encyclopedia of Type Strains, Phase III (KMG-III): the genomes of soil and plant-associated and newly described type strains.</title>
        <authorList>
            <person name="Whitman W."/>
        </authorList>
    </citation>
    <scope>NUCLEOTIDE SEQUENCE [LARGE SCALE GENOMIC DNA]</scope>
    <source>
        <strain evidence="2 3">CECT 5995</strain>
    </source>
</reference>
<gene>
    <name evidence="2" type="ORF">FHR96_000264</name>
</gene>
<comment type="caution">
    <text evidence="2">The sequence shown here is derived from an EMBL/GenBank/DDBJ whole genome shotgun (WGS) entry which is preliminary data.</text>
</comment>
<proteinExistence type="predicted"/>
<feature type="chain" id="PRO_5031452562" description="Peptidase S1" evidence="1">
    <location>
        <begin position="26"/>
        <end position="229"/>
    </location>
</feature>
<protein>
    <recommendedName>
        <fullName evidence="4">Peptidase S1</fullName>
    </recommendedName>
</protein>
<dbReference type="AlphaFoldDB" id="A0A7W5BVI9"/>
<evidence type="ECO:0008006" key="4">
    <source>
        <dbReference type="Google" id="ProtNLM"/>
    </source>
</evidence>
<evidence type="ECO:0000256" key="1">
    <source>
        <dbReference type="SAM" id="SignalP"/>
    </source>
</evidence>
<keyword evidence="1" id="KW-0732">Signal</keyword>
<accession>A0A7W5BVI9</accession>
<dbReference type="Proteomes" id="UP000525987">
    <property type="component" value="Unassembled WGS sequence"/>
</dbReference>
<sequence length="229" mass="24259">MLSSTHCRAAIVALPLLCLATGVQALDWEAAPTYGTVNLNSGFQPDPYVTSLSAGGSRSADEAGANCSGYVSDKPDLDLNYEAGQYTLSIYAEAQEDITLVVYDAAGNWHCNDDFSTAAGTNPGIKWSNPPSGNYNIWIGTYASGGLPEATLYISEADPSWGSGGGTTAGSDDTGIEWGDNTSQWANDGECDDPRFGGPGVHSINLDEDRYHDANDCRSLHEQGQIYLK</sequence>
<name>A0A7W5BVI9_9GAMM</name>
<dbReference type="RefSeq" id="WP_183385831.1">
    <property type="nucleotide sequence ID" value="NZ_JACHXM010000001.1"/>
</dbReference>
<feature type="signal peptide" evidence="1">
    <location>
        <begin position="1"/>
        <end position="25"/>
    </location>
</feature>
<keyword evidence="3" id="KW-1185">Reference proteome</keyword>
<evidence type="ECO:0000313" key="3">
    <source>
        <dbReference type="Proteomes" id="UP000525987"/>
    </source>
</evidence>
<organism evidence="2 3">
    <name type="scientific">Halomonas organivorans</name>
    <dbReference type="NCBI Taxonomy" id="257772"/>
    <lineage>
        <taxon>Bacteria</taxon>
        <taxon>Pseudomonadati</taxon>
        <taxon>Pseudomonadota</taxon>
        <taxon>Gammaproteobacteria</taxon>
        <taxon>Oceanospirillales</taxon>
        <taxon>Halomonadaceae</taxon>
        <taxon>Halomonas</taxon>
    </lineage>
</organism>
<dbReference type="EMBL" id="JACHXM010000001">
    <property type="protein sequence ID" value="MBB3139418.1"/>
    <property type="molecule type" value="Genomic_DNA"/>
</dbReference>